<evidence type="ECO:0000256" key="2">
    <source>
        <dbReference type="SAM" id="SignalP"/>
    </source>
</evidence>
<evidence type="ECO:0000259" key="3">
    <source>
        <dbReference type="PROSITE" id="PS50041"/>
    </source>
</evidence>
<sequence>MMMMMFACFLFVTASLVNGQDYLTCLRNSDAFAGINPQDTASNIRGPLGYPGKRGNPGDRGLQGDKGSKGEPGSYDREEIRRLRADLLSETQALINDAIRPLQDKISRMCQVAESGWYTPSNGYQYRLTDTKQNWQESRRLCQAMGGDLAAVGMRNVTIERKLLTEVIRSVQKIWIGLNDISREGQWKWIDGVRAAEGNVNWAAGEPNNSGDEDCAVVNWPGPKGAVDVQCPYLNIALCEKIITDICLPNTKSTQYNRMNDFGWEGNGKTVCLWLLQIGLMAIQQKRRENYATFS</sequence>
<keyword evidence="2" id="KW-0732">Signal</keyword>
<dbReference type="InterPro" id="IPR050111">
    <property type="entry name" value="C-type_lectin/snaclec_domain"/>
</dbReference>
<feature type="signal peptide" evidence="2">
    <location>
        <begin position="1"/>
        <end position="19"/>
    </location>
</feature>
<dbReference type="Gene3D" id="3.10.100.10">
    <property type="entry name" value="Mannose-Binding Protein A, subunit A"/>
    <property type="match status" value="1"/>
</dbReference>
<dbReference type="InterPro" id="IPR016187">
    <property type="entry name" value="CTDL_fold"/>
</dbReference>
<accession>A0ABP0FTV8</accession>
<dbReference type="SMART" id="SM00034">
    <property type="entry name" value="CLECT"/>
    <property type="match status" value="1"/>
</dbReference>
<dbReference type="SUPFAM" id="SSF56436">
    <property type="entry name" value="C-type lectin-like"/>
    <property type="match status" value="1"/>
</dbReference>
<dbReference type="CDD" id="cd00037">
    <property type="entry name" value="CLECT"/>
    <property type="match status" value="1"/>
</dbReference>
<feature type="chain" id="PRO_5046255607" description="C-type lectin domain-containing protein" evidence="2">
    <location>
        <begin position="20"/>
        <end position="295"/>
    </location>
</feature>
<keyword evidence="5" id="KW-1185">Reference proteome</keyword>
<evidence type="ECO:0000313" key="5">
    <source>
        <dbReference type="Proteomes" id="UP001642483"/>
    </source>
</evidence>
<reference evidence="4 5" key="1">
    <citation type="submission" date="2024-02" db="EMBL/GenBank/DDBJ databases">
        <authorList>
            <person name="Daric V."/>
            <person name="Darras S."/>
        </authorList>
    </citation>
    <scope>NUCLEOTIDE SEQUENCE [LARGE SCALE GENOMIC DNA]</scope>
</reference>
<evidence type="ECO:0000313" key="4">
    <source>
        <dbReference type="EMBL" id="CAK8683042.1"/>
    </source>
</evidence>
<dbReference type="InterPro" id="IPR001304">
    <property type="entry name" value="C-type_lectin-like"/>
</dbReference>
<dbReference type="EMBL" id="CAWYQH010000096">
    <property type="protein sequence ID" value="CAK8683042.1"/>
    <property type="molecule type" value="Genomic_DNA"/>
</dbReference>
<feature type="compositionally biased region" description="Basic and acidic residues" evidence="1">
    <location>
        <begin position="62"/>
        <end position="76"/>
    </location>
</feature>
<protein>
    <recommendedName>
        <fullName evidence="3">C-type lectin domain-containing protein</fullName>
    </recommendedName>
</protein>
<dbReference type="Proteomes" id="UP001642483">
    <property type="component" value="Unassembled WGS sequence"/>
</dbReference>
<dbReference type="PANTHER" id="PTHR22803">
    <property type="entry name" value="MANNOSE, PHOSPHOLIPASE, LECTIN RECEPTOR RELATED"/>
    <property type="match status" value="1"/>
</dbReference>
<feature type="region of interest" description="Disordered" evidence="1">
    <location>
        <begin position="43"/>
        <end position="76"/>
    </location>
</feature>
<dbReference type="Pfam" id="PF00059">
    <property type="entry name" value="Lectin_C"/>
    <property type="match status" value="1"/>
</dbReference>
<dbReference type="InterPro" id="IPR016186">
    <property type="entry name" value="C-type_lectin-like/link_sf"/>
</dbReference>
<evidence type="ECO:0000256" key="1">
    <source>
        <dbReference type="SAM" id="MobiDB-lite"/>
    </source>
</evidence>
<name>A0ABP0FTV8_CLALP</name>
<proteinExistence type="predicted"/>
<dbReference type="PROSITE" id="PS50041">
    <property type="entry name" value="C_TYPE_LECTIN_2"/>
    <property type="match status" value="1"/>
</dbReference>
<organism evidence="4 5">
    <name type="scientific">Clavelina lepadiformis</name>
    <name type="common">Light-bulb sea squirt</name>
    <name type="synonym">Ascidia lepadiformis</name>
    <dbReference type="NCBI Taxonomy" id="159417"/>
    <lineage>
        <taxon>Eukaryota</taxon>
        <taxon>Metazoa</taxon>
        <taxon>Chordata</taxon>
        <taxon>Tunicata</taxon>
        <taxon>Ascidiacea</taxon>
        <taxon>Aplousobranchia</taxon>
        <taxon>Clavelinidae</taxon>
        <taxon>Clavelina</taxon>
    </lineage>
</organism>
<gene>
    <name evidence="4" type="ORF">CVLEPA_LOCUS14158</name>
</gene>
<feature type="domain" description="C-type lectin" evidence="3">
    <location>
        <begin position="121"/>
        <end position="240"/>
    </location>
</feature>
<comment type="caution">
    <text evidence="4">The sequence shown here is derived from an EMBL/GenBank/DDBJ whole genome shotgun (WGS) entry which is preliminary data.</text>
</comment>
<dbReference type="Gene3D" id="1.20.5.320">
    <property type="entry name" value="6-Phosphogluconate Dehydrogenase, domain 3"/>
    <property type="match status" value="1"/>
</dbReference>